<comment type="caution">
    <text evidence="2">The sequence shown here is derived from an EMBL/GenBank/DDBJ whole genome shotgun (WGS) entry which is preliminary data.</text>
</comment>
<reference evidence="2 3" key="1">
    <citation type="submission" date="2020-07" db="EMBL/GenBank/DDBJ databases">
        <title>Sequencing the genomes of 1000 actinobacteria strains.</title>
        <authorList>
            <person name="Klenk H.-P."/>
        </authorList>
    </citation>
    <scope>NUCLEOTIDE SEQUENCE [LARGE SCALE GENOMIC DNA]</scope>
    <source>
        <strain evidence="2 3">DSM 40398</strain>
    </source>
</reference>
<proteinExistence type="predicted"/>
<keyword evidence="3" id="KW-1185">Reference proteome</keyword>
<keyword evidence="1" id="KW-1133">Transmembrane helix</keyword>
<dbReference type="Proteomes" id="UP000529783">
    <property type="component" value="Unassembled WGS sequence"/>
</dbReference>
<protein>
    <submittedName>
        <fullName evidence="2">Uncharacterized protein</fullName>
    </submittedName>
</protein>
<keyword evidence="1" id="KW-0472">Membrane</keyword>
<evidence type="ECO:0000313" key="2">
    <source>
        <dbReference type="EMBL" id="NYD51732.1"/>
    </source>
</evidence>
<gene>
    <name evidence="2" type="ORF">BJY14_007715</name>
</gene>
<evidence type="ECO:0000313" key="3">
    <source>
        <dbReference type="Proteomes" id="UP000529783"/>
    </source>
</evidence>
<keyword evidence="1" id="KW-0812">Transmembrane</keyword>
<dbReference type="AlphaFoldDB" id="A0A7Y9EPX1"/>
<feature type="transmembrane region" description="Helical" evidence="1">
    <location>
        <begin position="20"/>
        <end position="46"/>
    </location>
</feature>
<dbReference type="RefSeq" id="WP_179848066.1">
    <property type="nucleotide sequence ID" value="NZ_JACCBA010000001.1"/>
</dbReference>
<organism evidence="2 3">
    <name type="scientific">Actinomadura luteofluorescens</name>
    <dbReference type="NCBI Taxonomy" id="46163"/>
    <lineage>
        <taxon>Bacteria</taxon>
        <taxon>Bacillati</taxon>
        <taxon>Actinomycetota</taxon>
        <taxon>Actinomycetes</taxon>
        <taxon>Streptosporangiales</taxon>
        <taxon>Thermomonosporaceae</taxon>
        <taxon>Actinomadura</taxon>
    </lineage>
</organism>
<dbReference type="EMBL" id="JACCBA010000001">
    <property type="protein sequence ID" value="NYD51732.1"/>
    <property type="molecule type" value="Genomic_DNA"/>
</dbReference>
<accession>A0A7Y9EPX1</accession>
<feature type="transmembrane region" description="Helical" evidence="1">
    <location>
        <begin position="66"/>
        <end position="86"/>
    </location>
</feature>
<name>A0A7Y9EPX1_9ACTN</name>
<evidence type="ECO:0000256" key="1">
    <source>
        <dbReference type="SAM" id="Phobius"/>
    </source>
</evidence>
<sequence>MSVAGLRGPLPLLSVGELVVGLGGIGAVGGGGVPCLLLGELCACGLQVLQQSRGLLLRGVQLRGSVGALALGVGGLLGALGGYAVLN</sequence>